<evidence type="ECO:0000256" key="2">
    <source>
        <dbReference type="ARBA" id="ARBA00004613"/>
    </source>
</evidence>
<keyword evidence="5" id="KW-0106">Calcium</keyword>
<feature type="region of interest" description="Disordered" evidence="6">
    <location>
        <begin position="579"/>
        <end position="598"/>
    </location>
</feature>
<dbReference type="Pfam" id="PF18884">
    <property type="entry name" value="TSP3_bac"/>
    <property type="match status" value="6"/>
</dbReference>
<dbReference type="Gene3D" id="4.10.1080.10">
    <property type="entry name" value="TSP type-3 repeat"/>
    <property type="match status" value="1"/>
</dbReference>
<organism evidence="8 9">
    <name type="scientific">Nocardioides potassii</name>
    <dbReference type="NCBI Taxonomy" id="2911371"/>
    <lineage>
        <taxon>Bacteria</taxon>
        <taxon>Bacillati</taxon>
        <taxon>Actinomycetota</taxon>
        <taxon>Actinomycetes</taxon>
        <taxon>Propionibacteriales</taxon>
        <taxon>Nocardioidaceae</taxon>
        <taxon>Nocardioides</taxon>
    </lineage>
</organism>
<dbReference type="Proteomes" id="UP001201161">
    <property type="component" value="Unassembled WGS sequence"/>
</dbReference>
<evidence type="ECO:0000313" key="9">
    <source>
        <dbReference type="Proteomes" id="UP001201161"/>
    </source>
</evidence>
<dbReference type="InterPro" id="IPR059100">
    <property type="entry name" value="TSP3_bac"/>
</dbReference>
<evidence type="ECO:0000256" key="4">
    <source>
        <dbReference type="ARBA" id="ARBA00022729"/>
    </source>
</evidence>
<dbReference type="RefSeq" id="WP_236398231.1">
    <property type="nucleotide sequence ID" value="NZ_JAKJHZ010000003.1"/>
</dbReference>
<dbReference type="InterPro" id="IPR013378">
    <property type="entry name" value="InlB-like_B-rpt"/>
</dbReference>
<comment type="caution">
    <text evidence="8">The sequence shown here is derived from an EMBL/GenBank/DDBJ whole genome shotgun (WGS) entry which is preliminary data.</text>
</comment>
<dbReference type="PANTHER" id="PTHR37467:SF1">
    <property type="entry name" value="EXPORTED CALCIUM-BINDING GLYCOPROTEIN"/>
    <property type="match status" value="1"/>
</dbReference>
<dbReference type="SUPFAM" id="SSF103647">
    <property type="entry name" value="TSP type-3 repeat"/>
    <property type="match status" value="1"/>
</dbReference>
<name>A0ABS9H7S4_9ACTN</name>
<dbReference type="InterPro" id="IPR053180">
    <property type="entry name" value="Ca-binding_acidic-repeat"/>
</dbReference>
<gene>
    <name evidence="8" type="ORF">L2K70_01970</name>
</gene>
<evidence type="ECO:0000256" key="6">
    <source>
        <dbReference type="SAM" id="MobiDB-lite"/>
    </source>
</evidence>
<protein>
    <submittedName>
        <fullName evidence="8">InlB B-repeat-containing protein</fullName>
    </submittedName>
</protein>
<feature type="region of interest" description="Disordered" evidence="6">
    <location>
        <begin position="678"/>
        <end position="726"/>
    </location>
</feature>
<keyword evidence="9" id="KW-1185">Reference proteome</keyword>
<keyword evidence="3" id="KW-0964">Secreted</keyword>
<feature type="signal peptide" evidence="7">
    <location>
        <begin position="1"/>
        <end position="20"/>
    </location>
</feature>
<accession>A0ABS9H7S4</accession>
<dbReference type="PANTHER" id="PTHR37467">
    <property type="entry name" value="EXPORTED CALCIUM-BINDING GLYCOPROTEIN-RELATED"/>
    <property type="match status" value="1"/>
</dbReference>
<dbReference type="Gene3D" id="2.60.40.4270">
    <property type="entry name" value="Listeria-Bacteroides repeat domain"/>
    <property type="match status" value="4"/>
</dbReference>
<feature type="compositionally biased region" description="Low complexity" evidence="6">
    <location>
        <begin position="525"/>
        <end position="535"/>
    </location>
</feature>
<dbReference type="InterPro" id="IPR028974">
    <property type="entry name" value="TSP_type-3_rpt"/>
</dbReference>
<reference evidence="8 9" key="1">
    <citation type="submission" date="2022-01" db="EMBL/GenBank/DDBJ databases">
        <title>Nocardioides sp. nov., an actinomycete isolated from mining soil.</title>
        <authorList>
            <person name="Liu L."/>
        </authorList>
    </citation>
    <scope>NUCLEOTIDE SEQUENCE [LARGE SCALE GENOMIC DNA]</scope>
    <source>
        <strain evidence="8 9">KLBMP 9356</strain>
    </source>
</reference>
<sequence length="726" mass="75676">MSTAHAVALVVALLAGLLMAAPPAGATAYGGASAADWPAAWRTYKYTSGVPVGDTNSDENPPTSDLASGTCSSCVGPDASVLLTSDGTNAFFRMRMSADNNDPSKGGLTGTAFLVQLADASGTVRAVVGVDGKSVSADYVYVTTAAGATTTMIYEYPFLHSDASDGMRWIPANDGTGQYYLDFQVPISAITTISGGAITGSTPIKLYYGSSQAANLAVINKDFMIPGASSVNFASLSTVQLVPPVYSVTFDSAGGSAVQGQDVVSGENATTPPAPTRAGYTFTGWYDGDSAYSFSTPVTAAKQLTAHWVVSTYQVTFDSAGGSAVAPQSIEHGSQVSEPTPPIRPGYTFDGWRNGATPWDFTSAVTGATTLTASWTRNNYLVTFDTDGGPAVEPQTVPYGDVVVAPTDPTRAGHTFVGWFDGATPWDFTSAVTGATTLTASWTRNNYLVTFDTDGGPAVEPQTVPYGDAALEPADPTWTGHTFLGWFDGATPWAFSTPVTSAVVLTARWTTDTPPVPQANGGGPTPNSSGPTTDTTDSDGDGLTDAMERLAGTDPSYADSDDDGLEDGVEVRHLKYGGCLDPRQADSDGDGLSDGSEVTGVQLHRRVLVPRDRTKRLGILRPSPCDADTDDDGLSDGREVHGTRVRGLGVLKSSPVKADTDRDGLSDRDEVTGRANRRFHHRATDPTNWDTDRGGVSDGNEIVAGSDPTNIASGPTHPHPGTDHRP</sequence>
<comment type="subcellular location">
    <subcellularLocation>
        <location evidence="1">Cell envelope</location>
    </subcellularLocation>
    <subcellularLocation>
        <location evidence="2">Secreted</location>
    </subcellularLocation>
</comment>
<evidence type="ECO:0000256" key="3">
    <source>
        <dbReference type="ARBA" id="ARBA00022525"/>
    </source>
</evidence>
<dbReference type="EMBL" id="JAKJHZ010000003">
    <property type="protein sequence ID" value="MCF6376363.1"/>
    <property type="molecule type" value="Genomic_DNA"/>
</dbReference>
<evidence type="ECO:0000256" key="1">
    <source>
        <dbReference type="ARBA" id="ARBA00004196"/>
    </source>
</evidence>
<feature type="region of interest" description="Disordered" evidence="6">
    <location>
        <begin position="619"/>
        <end position="640"/>
    </location>
</feature>
<dbReference type="InterPro" id="IPR042229">
    <property type="entry name" value="Listeria/Bacterioides_rpt_sf"/>
</dbReference>
<dbReference type="NCBIfam" id="TIGR02543">
    <property type="entry name" value="List_Bact_rpt"/>
    <property type="match status" value="3"/>
</dbReference>
<evidence type="ECO:0000256" key="7">
    <source>
        <dbReference type="SAM" id="SignalP"/>
    </source>
</evidence>
<keyword evidence="4 7" id="KW-0732">Signal</keyword>
<feature type="chain" id="PRO_5045169140" evidence="7">
    <location>
        <begin position="21"/>
        <end position="726"/>
    </location>
</feature>
<evidence type="ECO:0000313" key="8">
    <source>
        <dbReference type="EMBL" id="MCF6376363.1"/>
    </source>
</evidence>
<proteinExistence type="predicted"/>
<dbReference type="Pfam" id="PF09479">
    <property type="entry name" value="Flg_new"/>
    <property type="match status" value="4"/>
</dbReference>
<feature type="region of interest" description="Disordered" evidence="6">
    <location>
        <begin position="511"/>
        <end position="547"/>
    </location>
</feature>
<evidence type="ECO:0000256" key="5">
    <source>
        <dbReference type="ARBA" id="ARBA00022837"/>
    </source>
</evidence>